<dbReference type="KEGG" id="mcau:MIT9_P1162"/>
<protein>
    <recommendedName>
        <fullName evidence="7">Flagellar protein</fullName>
    </recommendedName>
</protein>
<evidence type="ECO:0000256" key="2">
    <source>
        <dbReference type="ARBA" id="ARBA00022692"/>
    </source>
</evidence>
<organism evidence="9 10">
    <name type="scientific">Methylomarinovum caldicuralii</name>
    <dbReference type="NCBI Taxonomy" id="438856"/>
    <lineage>
        <taxon>Bacteria</taxon>
        <taxon>Pseudomonadati</taxon>
        <taxon>Pseudomonadota</taxon>
        <taxon>Gammaproteobacteria</taxon>
        <taxon>Methylococcales</taxon>
        <taxon>Methylothermaceae</taxon>
        <taxon>Methylomarinovum</taxon>
    </lineage>
</organism>
<dbReference type="GO" id="GO:0005886">
    <property type="term" value="C:plasma membrane"/>
    <property type="evidence" value="ECO:0007669"/>
    <property type="project" value="UniProtKB-SubCell"/>
</dbReference>
<keyword evidence="9" id="KW-0966">Cell projection</keyword>
<keyword evidence="10" id="KW-1185">Reference proteome</keyword>
<keyword evidence="5 7" id="KW-0975">Bacterial flagellum</keyword>
<comment type="subcellular location">
    <subcellularLocation>
        <location evidence="7">Cell membrane</location>
    </subcellularLocation>
    <subcellularLocation>
        <location evidence="7">Bacterial flagellum basal body</location>
    </subcellularLocation>
</comment>
<feature type="chain" id="PRO_5043897038" description="Flagellar protein" evidence="8">
    <location>
        <begin position="18"/>
        <end position="133"/>
    </location>
</feature>
<evidence type="ECO:0000256" key="5">
    <source>
        <dbReference type="ARBA" id="ARBA00023143"/>
    </source>
</evidence>
<keyword evidence="3 7" id="KW-1133">Transmembrane helix</keyword>
<keyword evidence="4 7" id="KW-0472">Membrane</keyword>
<feature type="signal peptide" evidence="8">
    <location>
        <begin position="1"/>
        <end position="17"/>
    </location>
</feature>
<dbReference type="GO" id="GO:0009425">
    <property type="term" value="C:bacterial-type flagellum basal body"/>
    <property type="evidence" value="ECO:0007669"/>
    <property type="project" value="UniProtKB-SubCell"/>
</dbReference>
<feature type="transmembrane region" description="Helical" evidence="7">
    <location>
        <begin position="27"/>
        <end position="50"/>
    </location>
</feature>
<gene>
    <name evidence="9" type="ORF">MIT9_P1162</name>
</gene>
<comment type="similarity">
    <text evidence="6 7">Belongs to the FliO/MopB family.</text>
</comment>
<dbReference type="InterPro" id="IPR052205">
    <property type="entry name" value="FliO/MopB"/>
</dbReference>
<dbReference type="InterPro" id="IPR022781">
    <property type="entry name" value="Flagellar_biosynth_FliO"/>
</dbReference>
<dbReference type="Pfam" id="PF04347">
    <property type="entry name" value="FliO"/>
    <property type="match status" value="1"/>
</dbReference>
<proteinExistence type="inferred from homology"/>
<keyword evidence="9" id="KW-0969">Cilium</keyword>
<keyword evidence="1 7" id="KW-1003">Cell membrane</keyword>
<dbReference type="Proteomes" id="UP001321825">
    <property type="component" value="Chromosome"/>
</dbReference>
<evidence type="ECO:0000256" key="7">
    <source>
        <dbReference type="RuleBase" id="RU362064"/>
    </source>
</evidence>
<evidence type="ECO:0000256" key="1">
    <source>
        <dbReference type="ARBA" id="ARBA00022475"/>
    </source>
</evidence>
<evidence type="ECO:0000256" key="8">
    <source>
        <dbReference type="SAM" id="SignalP"/>
    </source>
</evidence>
<accession>A0AAU9C6K6</accession>
<keyword evidence="9" id="KW-0282">Flagellum</keyword>
<evidence type="ECO:0000256" key="3">
    <source>
        <dbReference type="ARBA" id="ARBA00022989"/>
    </source>
</evidence>
<name>A0AAU9C6K6_9GAMM</name>
<evidence type="ECO:0000313" key="9">
    <source>
        <dbReference type="EMBL" id="BCX81584.1"/>
    </source>
</evidence>
<reference evidence="10" key="1">
    <citation type="journal article" date="2024" name="Int. J. Syst. Evol. Microbiol.">
        <title>Methylomarinovum tepidoasis sp. nov., a moderately thermophilic methanotroph of the family Methylothermaceae isolated from a deep-sea hydrothermal field.</title>
        <authorList>
            <person name="Hirayama H."/>
            <person name="Takaki Y."/>
            <person name="Abe M."/>
            <person name="Miyazaki M."/>
            <person name="Uematsu K."/>
            <person name="Matsui Y."/>
            <person name="Takai K."/>
        </authorList>
    </citation>
    <scope>NUCLEOTIDE SEQUENCE [LARGE SCALE GENOMIC DNA]</scope>
    <source>
        <strain evidence="10">IT-9</strain>
    </source>
</reference>
<evidence type="ECO:0000256" key="4">
    <source>
        <dbReference type="ARBA" id="ARBA00023136"/>
    </source>
</evidence>
<dbReference type="PANTHER" id="PTHR38766:SF1">
    <property type="entry name" value="FLAGELLAR PROTEIN FLIO"/>
    <property type="match status" value="1"/>
</dbReference>
<dbReference type="GO" id="GO:0044781">
    <property type="term" value="P:bacterial-type flagellum organization"/>
    <property type="evidence" value="ECO:0007669"/>
    <property type="project" value="UniProtKB-UniRule"/>
</dbReference>
<evidence type="ECO:0000256" key="6">
    <source>
        <dbReference type="ARBA" id="ARBA00037937"/>
    </source>
</evidence>
<dbReference type="EMBL" id="AP024714">
    <property type="protein sequence ID" value="BCX81584.1"/>
    <property type="molecule type" value="Genomic_DNA"/>
</dbReference>
<dbReference type="AlphaFoldDB" id="A0AAU9C6K6"/>
<evidence type="ECO:0000313" key="10">
    <source>
        <dbReference type="Proteomes" id="UP001321825"/>
    </source>
</evidence>
<sequence>MRSLGPIAMMTVSPALAAAPAGGMPPVAAGQWLAGLVVVVLLVFLALWGLKRLTQWQAPAGGKIRLLGGIALGGREKLLVVEVGETQLVLGVAPGRVQTLHVLEGERRLHAGEPATPPFARQLQQVLNKRQTS</sequence>
<dbReference type="NCBIfam" id="TIGR03500">
    <property type="entry name" value="FliO_TIGR"/>
    <property type="match status" value="1"/>
</dbReference>
<keyword evidence="2 7" id="KW-0812">Transmembrane</keyword>
<keyword evidence="8" id="KW-0732">Signal</keyword>
<dbReference type="PANTHER" id="PTHR38766">
    <property type="entry name" value="FLAGELLAR PROTEIN FLIO"/>
    <property type="match status" value="1"/>
</dbReference>